<evidence type="ECO:0000313" key="1">
    <source>
        <dbReference type="EMBL" id="CAG8549284.1"/>
    </source>
</evidence>
<sequence>GVGNITAENIVGAYRRIFSTCEAGGVTSSPVAIKCFQFARLRNHADSEFYYKDYTWIGNEKVSASLAILMGVAHLMVNQWNESFLWVLKVFFYLEILIPYELRNASLHYKDFSSSTTCSLISLIQLFSLFWWLAILSIVAHIFMVALFAFMKYCSGQFDADRNKFVLNMCQLMDVKRPENLGNEKIYETRSVNSDGELNGNIRSTGWGICNGDERRLRTEFRNSRDPNGISVSFNTNSNSSYVVNIYASEDSSKSNEIVVNIENIKE</sequence>
<comment type="caution">
    <text evidence="1">The sequence shown here is derived from an EMBL/GenBank/DDBJ whole genome shotgun (WGS) entry which is preliminary data.</text>
</comment>
<dbReference type="EMBL" id="CAJVPT010008180">
    <property type="protein sequence ID" value="CAG8549284.1"/>
    <property type="molecule type" value="Genomic_DNA"/>
</dbReference>
<keyword evidence="2" id="KW-1185">Reference proteome</keyword>
<name>A0ACA9LTS7_9GLOM</name>
<evidence type="ECO:0000313" key="2">
    <source>
        <dbReference type="Proteomes" id="UP000789525"/>
    </source>
</evidence>
<proteinExistence type="predicted"/>
<feature type="non-terminal residue" evidence="1">
    <location>
        <position position="1"/>
    </location>
</feature>
<dbReference type="Proteomes" id="UP000789525">
    <property type="component" value="Unassembled WGS sequence"/>
</dbReference>
<gene>
    <name evidence="1" type="ORF">ACOLOM_LOCUS4787</name>
</gene>
<reference evidence="1" key="1">
    <citation type="submission" date="2021-06" db="EMBL/GenBank/DDBJ databases">
        <authorList>
            <person name="Kallberg Y."/>
            <person name="Tangrot J."/>
            <person name="Rosling A."/>
        </authorList>
    </citation>
    <scope>NUCLEOTIDE SEQUENCE</scope>
    <source>
        <strain evidence="1">CL356</strain>
    </source>
</reference>
<organism evidence="1 2">
    <name type="scientific">Acaulospora colombiana</name>
    <dbReference type="NCBI Taxonomy" id="27376"/>
    <lineage>
        <taxon>Eukaryota</taxon>
        <taxon>Fungi</taxon>
        <taxon>Fungi incertae sedis</taxon>
        <taxon>Mucoromycota</taxon>
        <taxon>Glomeromycotina</taxon>
        <taxon>Glomeromycetes</taxon>
        <taxon>Diversisporales</taxon>
        <taxon>Acaulosporaceae</taxon>
        <taxon>Acaulospora</taxon>
    </lineage>
</organism>
<accession>A0ACA9LTS7</accession>
<protein>
    <submittedName>
        <fullName evidence="1">10588_t:CDS:1</fullName>
    </submittedName>
</protein>